<keyword evidence="3" id="KW-1185">Reference proteome</keyword>
<sequence length="152" mass="17048">MVERTIVPILEAEHQLIDEDIERFASGSISVEEFRRSMDLLRRHIYVEEAMMFPQLREAGLMMPIMVMEREHGEIWGLLDALDAEIADDSASTDVSKNLEALTTLLASHNAKEEPIVYPVTTTALSDFDAQVVKDFLASGTMPYGWTCAKAT</sequence>
<dbReference type="RefSeq" id="WP_153573237.1">
    <property type="nucleotide sequence ID" value="NZ_CP045725.1"/>
</dbReference>
<protein>
    <submittedName>
        <fullName evidence="2">Hemerythrin domain-containing protein</fullName>
    </submittedName>
</protein>
<dbReference type="Proteomes" id="UP000386847">
    <property type="component" value="Chromosome"/>
</dbReference>
<dbReference type="PANTHER" id="PTHR39966">
    <property type="entry name" value="BLL2471 PROTEIN-RELATED"/>
    <property type="match status" value="1"/>
</dbReference>
<dbReference type="Pfam" id="PF01814">
    <property type="entry name" value="Hemerythrin"/>
    <property type="match status" value="1"/>
</dbReference>
<evidence type="ECO:0000313" key="3">
    <source>
        <dbReference type="Proteomes" id="UP000386847"/>
    </source>
</evidence>
<feature type="domain" description="Hemerythrin-like" evidence="1">
    <location>
        <begin position="5"/>
        <end position="119"/>
    </location>
</feature>
<evidence type="ECO:0000259" key="1">
    <source>
        <dbReference type="Pfam" id="PF01814"/>
    </source>
</evidence>
<dbReference type="PANTHER" id="PTHR39966:SF3">
    <property type="entry name" value="DUF438 DOMAIN-CONTAINING PROTEIN"/>
    <property type="match status" value="1"/>
</dbReference>
<organism evidence="2 3">
    <name type="scientific">Raineyella fluvialis</name>
    <dbReference type="NCBI Taxonomy" id="2662261"/>
    <lineage>
        <taxon>Bacteria</taxon>
        <taxon>Bacillati</taxon>
        <taxon>Actinomycetota</taxon>
        <taxon>Actinomycetes</taxon>
        <taxon>Propionibacteriales</taxon>
        <taxon>Propionibacteriaceae</taxon>
        <taxon>Raineyella</taxon>
    </lineage>
</organism>
<dbReference type="AlphaFoldDB" id="A0A5Q2FD39"/>
<dbReference type="EMBL" id="CP045725">
    <property type="protein sequence ID" value="QGF24708.1"/>
    <property type="molecule type" value="Genomic_DNA"/>
</dbReference>
<evidence type="ECO:0000313" key="2">
    <source>
        <dbReference type="EMBL" id="QGF24708.1"/>
    </source>
</evidence>
<dbReference type="KEGG" id="rain:Rai3103_14910"/>
<dbReference type="GO" id="GO:0005886">
    <property type="term" value="C:plasma membrane"/>
    <property type="evidence" value="ECO:0007669"/>
    <property type="project" value="TreeGrafter"/>
</dbReference>
<name>A0A5Q2FD39_9ACTN</name>
<accession>A0A5Q2FD39</accession>
<proteinExistence type="predicted"/>
<dbReference type="Gene3D" id="1.20.120.520">
    <property type="entry name" value="nmb1532 protein domain like"/>
    <property type="match status" value="1"/>
</dbReference>
<gene>
    <name evidence="2" type="ORF">Rai3103_14910</name>
</gene>
<dbReference type="InterPro" id="IPR012312">
    <property type="entry name" value="Hemerythrin-like"/>
</dbReference>
<reference evidence="2 3" key="1">
    <citation type="submission" date="2019-10" db="EMBL/GenBank/DDBJ databases">
        <title>Genomic analysis of Raineyella sp. CBA3103.</title>
        <authorList>
            <person name="Roh S.W."/>
        </authorList>
    </citation>
    <scope>NUCLEOTIDE SEQUENCE [LARGE SCALE GENOMIC DNA]</scope>
    <source>
        <strain evidence="2 3">CBA3103</strain>
    </source>
</reference>